<dbReference type="Gene3D" id="1.10.275.10">
    <property type="entry name" value="Fumarase/aspartase (N-terminal domain)"/>
    <property type="match status" value="1"/>
</dbReference>
<sequence>MTRLVFGERPVRVEDVAAASTGDVRVDVTPELRARMQEAREVLDAHLEQGIPVYGLNTGLGGNIGHRIPPDEAAELQAQLVLARVAGVGNPLPLHVCRAALFCRLAGLAGGGAGVSLPVFDLLAEMLARDVIPVIPSHGSTGASDLVQTMSIAAAAIGKGQVYLNGATVPAADALAAAGLAPAQLAPKDGLSIGSASSVTAATAALAIAALDDLLAAHIATAALACQGLGASPHLFDPRVVGARPAAMQVEAAELFRRALDGSDFFSRRPAKVQDAISFRALPQVTGTVLGALAHARREVEIEMNATADNPLVLVEGGEVRPSANFLTASLALAFDTLAIALAQLATASVQRSIKLMTGHLSGLANYLSPVGGASAGFVPMQKSLAALHAEIRLRAMPASLDGIVVSEMVEDIATNSTLAVSKLSEQLEPMRWLVSMEAMFAAQAVDLRREREPDLKLSQATALVYDEVRKAAPMLHADRATGPEAGEVHRRLWAPENLATIRRLIEERD</sequence>
<comment type="caution">
    <text evidence="1">The sequence shown here is derived from an EMBL/GenBank/DDBJ whole genome shotgun (WGS) entry which is preliminary data.</text>
</comment>
<dbReference type="Pfam" id="PF00221">
    <property type="entry name" value="Lyase_aromatic"/>
    <property type="match status" value="1"/>
</dbReference>
<evidence type="ECO:0000313" key="2">
    <source>
        <dbReference type="Proteomes" id="UP000680348"/>
    </source>
</evidence>
<keyword evidence="1" id="KW-0456">Lyase</keyword>
<gene>
    <name evidence="1" type="ORF">KEU06_21940</name>
</gene>
<reference evidence="1" key="1">
    <citation type="submission" date="2021-04" db="EMBL/GenBank/DDBJ databases">
        <title>Pseudaminobacter soli sp. nov., isolated from paddy soil contaminated by heavy metals.</title>
        <authorList>
            <person name="Zhang K."/>
        </authorList>
    </citation>
    <scope>NUCLEOTIDE SEQUENCE</scope>
    <source>
        <strain evidence="1">19-2017</strain>
    </source>
</reference>
<dbReference type="GO" id="GO:0016841">
    <property type="term" value="F:ammonia-lyase activity"/>
    <property type="evidence" value="ECO:0007669"/>
    <property type="project" value="UniProtKB-ARBA"/>
</dbReference>
<dbReference type="InterPro" id="IPR001106">
    <property type="entry name" value="Aromatic_Lyase"/>
</dbReference>
<name>A0A942E514_9HYPH</name>
<dbReference type="InterPro" id="IPR024083">
    <property type="entry name" value="Fumarase/histidase_N"/>
</dbReference>
<dbReference type="CDD" id="cd00332">
    <property type="entry name" value="PAL-HAL"/>
    <property type="match status" value="1"/>
</dbReference>
<dbReference type="EMBL" id="JAGWCR010000013">
    <property type="protein sequence ID" value="MBS3651278.1"/>
    <property type="molecule type" value="Genomic_DNA"/>
</dbReference>
<dbReference type="SUPFAM" id="SSF48557">
    <property type="entry name" value="L-aspartase-like"/>
    <property type="match status" value="1"/>
</dbReference>
<dbReference type="Proteomes" id="UP000680348">
    <property type="component" value="Unassembled WGS sequence"/>
</dbReference>
<dbReference type="RefSeq" id="WP_188256843.1">
    <property type="nucleotide sequence ID" value="NZ_JABVCF010000013.1"/>
</dbReference>
<keyword evidence="2" id="KW-1185">Reference proteome</keyword>
<dbReference type="InterPro" id="IPR008948">
    <property type="entry name" value="L-Aspartase-like"/>
</dbReference>
<organism evidence="1 2">
    <name type="scientific">Pseudaminobacter soli</name>
    <name type="common">ex Zhang et al. 2022</name>
    <dbReference type="NCBI Taxonomy" id="2831468"/>
    <lineage>
        <taxon>Bacteria</taxon>
        <taxon>Pseudomonadati</taxon>
        <taxon>Pseudomonadota</taxon>
        <taxon>Alphaproteobacteria</taxon>
        <taxon>Hyphomicrobiales</taxon>
        <taxon>Phyllobacteriaceae</taxon>
        <taxon>Pseudaminobacter</taxon>
    </lineage>
</organism>
<proteinExistence type="predicted"/>
<dbReference type="AlphaFoldDB" id="A0A942E514"/>
<evidence type="ECO:0000313" key="1">
    <source>
        <dbReference type="EMBL" id="MBS3651278.1"/>
    </source>
</evidence>
<dbReference type="Gene3D" id="1.20.200.10">
    <property type="entry name" value="Fumarase/aspartase (Central domain)"/>
    <property type="match status" value="1"/>
</dbReference>
<protein>
    <submittedName>
        <fullName evidence="1">Aromatic amino acid lyase</fullName>
    </submittedName>
</protein>
<accession>A0A942E514</accession>
<dbReference type="PANTHER" id="PTHR10362">
    <property type="entry name" value="HISTIDINE AMMONIA-LYASE"/>
    <property type="match status" value="1"/>
</dbReference>